<dbReference type="EMBL" id="BAAAYN010000029">
    <property type="protein sequence ID" value="GAA3390601.1"/>
    <property type="molecule type" value="Genomic_DNA"/>
</dbReference>
<accession>A0ABP6T2C9</accession>
<evidence type="ECO:0000259" key="1">
    <source>
        <dbReference type="Pfam" id="PF24698"/>
    </source>
</evidence>
<dbReference type="Proteomes" id="UP001501676">
    <property type="component" value="Unassembled WGS sequence"/>
</dbReference>
<evidence type="ECO:0000313" key="2">
    <source>
        <dbReference type="EMBL" id="GAA3390601.1"/>
    </source>
</evidence>
<dbReference type="RefSeq" id="WP_345730168.1">
    <property type="nucleotide sequence ID" value="NZ_BAAAYN010000029.1"/>
</dbReference>
<sequence length="248" mass="26873">MGKYDPLRRHLAAVPDDRREIGLSLREVESLVGTLPPSARGYRAWWGNHGSSPQAAAWLEAGFVVEGVDLSGERVSFVRPGVGYRPLARGDRPSTATGDVDHSEATVQSHLVAHLVRTGWRIERVADTAAREQGIDVVARRGACIRAIEVKGYPSRSYADARRAGERKPTGPSTQARHWYAAALLQAVLVRDAHPGYRVGIALPDVPTYRSLFARSHRSLDDLAIAMYFVSATGHVTATESSPGGECG</sequence>
<comment type="caution">
    <text evidence="2">The sequence shown here is derived from an EMBL/GenBank/DDBJ whole genome shotgun (WGS) entry which is preliminary data.</text>
</comment>
<evidence type="ECO:0000313" key="3">
    <source>
        <dbReference type="Proteomes" id="UP001501676"/>
    </source>
</evidence>
<gene>
    <name evidence="2" type="ORF">GCM10020369_45170</name>
</gene>
<name>A0ABP6T2C9_9ACTN</name>
<protein>
    <recommendedName>
        <fullName evidence="1">DUF7662 domain-containing protein</fullName>
    </recommendedName>
</protein>
<dbReference type="InterPro" id="IPR011335">
    <property type="entry name" value="Restrct_endonuc-II-like"/>
</dbReference>
<organism evidence="2 3">
    <name type="scientific">Cryptosporangium minutisporangium</name>
    <dbReference type="NCBI Taxonomy" id="113569"/>
    <lineage>
        <taxon>Bacteria</taxon>
        <taxon>Bacillati</taxon>
        <taxon>Actinomycetota</taxon>
        <taxon>Actinomycetes</taxon>
        <taxon>Cryptosporangiales</taxon>
        <taxon>Cryptosporangiaceae</taxon>
        <taxon>Cryptosporangium</taxon>
    </lineage>
</organism>
<feature type="domain" description="DUF7662" evidence="1">
    <location>
        <begin position="4"/>
        <end position="79"/>
    </location>
</feature>
<keyword evidence="3" id="KW-1185">Reference proteome</keyword>
<reference evidence="3" key="1">
    <citation type="journal article" date="2019" name="Int. J. Syst. Evol. Microbiol.">
        <title>The Global Catalogue of Microorganisms (GCM) 10K type strain sequencing project: providing services to taxonomists for standard genome sequencing and annotation.</title>
        <authorList>
            <consortium name="The Broad Institute Genomics Platform"/>
            <consortium name="The Broad Institute Genome Sequencing Center for Infectious Disease"/>
            <person name="Wu L."/>
            <person name="Ma J."/>
        </authorList>
    </citation>
    <scope>NUCLEOTIDE SEQUENCE [LARGE SCALE GENOMIC DNA]</scope>
    <source>
        <strain evidence="3">JCM 9458</strain>
    </source>
</reference>
<dbReference type="SUPFAM" id="SSF52980">
    <property type="entry name" value="Restriction endonuclease-like"/>
    <property type="match status" value="1"/>
</dbReference>
<dbReference type="InterPro" id="IPR056079">
    <property type="entry name" value="DUF7662"/>
</dbReference>
<dbReference type="Pfam" id="PF24698">
    <property type="entry name" value="DUF7662"/>
    <property type="match status" value="1"/>
</dbReference>
<proteinExistence type="predicted"/>